<evidence type="ECO:0000256" key="1">
    <source>
        <dbReference type="SAM" id="SignalP"/>
    </source>
</evidence>
<comment type="caution">
    <text evidence="2">The sequence shown here is derived from an EMBL/GenBank/DDBJ whole genome shotgun (WGS) entry which is preliminary data.</text>
</comment>
<proteinExistence type="predicted"/>
<evidence type="ECO:0000313" key="3">
    <source>
        <dbReference type="Proteomes" id="UP001163850"/>
    </source>
</evidence>
<dbReference type="Proteomes" id="UP001163850">
    <property type="component" value="Unassembled WGS sequence"/>
</dbReference>
<organism evidence="2 3">
    <name type="scientific">Lentinula detonsa</name>
    <dbReference type="NCBI Taxonomy" id="2804962"/>
    <lineage>
        <taxon>Eukaryota</taxon>
        <taxon>Fungi</taxon>
        <taxon>Dikarya</taxon>
        <taxon>Basidiomycota</taxon>
        <taxon>Agaricomycotina</taxon>
        <taxon>Agaricomycetes</taxon>
        <taxon>Agaricomycetidae</taxon>
        <taxon>Agaricales</taxon>
        <taxon>Marasmiineae</taxon>
        <taxon>Omphalotaceae</taxon>
        <taxon>Lentinula</taxon>
    </lineage>
</organism>
<evidence type="ECO:0000313" key="2">
    <source>
        <dbReference type="EMBL" id="KAJ3980362.1"/>
    </source>
</evidence>
<protein>
    <submittedName>
        <fullName evidence="2">Uncharacterized protein</fullName>
    </submittedName>
</protein>
<name>A0AA38UMY9_9AGAR</name>
<sequence>MRIIFIFNTLVLSVPVLFSNLAAARPCRTSSLVHNSELEDRGMAYPSPPPPSSPPPPKVPDGAICFFALNHETTQKLNLKSNKNFILKNSKMKAQIDYKFKCGSSPKVIDRKPKDLLVRIVLKTAKEQFQFPKQCVLKANDLFKKTDMIYFENMIQDRNIPHPVSFCRNEMTIQPQLFNNEELNIEGYCYAPTGIQNMNGTELSWNIPWQNWGIRNWPTDNDERILPVQGIASYYASEAGMDAHNGMY</sequence>
<accession>A0AA38UMY9</accession>
<reference evidence="2" key="1">
    <citation type="submission" date="2022-08" db="EMBL/GenBank/DDBJ databases">
        <authorList>
            <consortium name="DOE Joint Genome Institute"/>
            <person name="Min B."/>
            <person name="Riley R."/>
            <person name="Sierra-Patev S."/>
            <person name="Naranjo-Ortiz M."/>
            <person name="Looney B."/>
            <person name="Konkel Z."/>
            <person name="Slot J.C."/>
            <person name="Sakamoto Y."/>
            <person name="Steenwyk J.L."/>
            <person name="Rokas A."/>
            <person name="Carro J."/>
            <person name="Camarero S."/>
            <person name="Ferreira P."/>
            <person name="Molpeceres G."/>
            <person name="Ruiz-Duenas F.J."/>
            <person name="Serrano A."/>
            <person name="Henrissat B."/>
            <person name="Drula E."/>
            <person name="Hughes K.W."/>
            <person name="Mata J.L."/>
            <person name="Ishikawa N.K."/>
            <person name="Vargas-Isla R."/>
            <person name="Ushijima S."/>
            <person name="Smith C.A."/>
            <person name="Ahrendt S."/>
            <person name="Andreopoulos W."/>
            <person name="He G."/>
            <person name="Labutti K."/>
            <person name="Lipzen A."/>
            <person name="Ng V."/>
            <person name="Sandor L."/>
            <person name="Barry K."/>
            <person name="Martinez A.T."/>
            <person name="Xiao Y."/>
            <person name="Gibbons J.G."/>
            <person name="Terashima K."/>
            <person name="Hibbett D.S."/>
            <person name="Grigoriev I.V."/>
        </authorList>
    </citation>
    <scope>NUCLEOTIDE SEQUENCE</scope>
    <source>
        <strain evidence="2">TFB7829</strain>
    </source>
</reference>
<dbReference type="EMBL" id="MU802196">
    <property type="protein sequence ID" value="KAJ3980362.1"/>
    <property type="molecule type" value="Genomic_DNA"/>
</dbReference>
<gene>
    <name evidence="2" type="ORF">F5890DRAFT_1541874</name>
</gene>
<feature type="signal peptide" evidence="1">
    <location>
        <begin position="1"/>
        <end position="24"/>
    </location>
</feature>
<dbReference type="AlphaFoldDB" id="A0AA38UMY9"/>
<keyword evidence="1" id="KW-0732">Signal</keyword>
<feature type="chain" id="PRO_5041352243" evidence="1">
    <location>
        <begin position="25"/>
        <end position="248"/>
    </location>
</feature>